<dbReference type="AlphaFoldDB" id="A0AAD4WP50"/>
<gene>
    <name evidence="1" type="ORF">L3X38_013804</name>
</gene>
<reference evidence="1 2" key="1">
    <citation type="journal article" date="2022" name="G3 (Bethesda)">
        <title>Whole-genome sequence and methylome profiling of the almond [Prunus dulcis (Mill.) D.A. Webb] cultivar 'Nonpareil'.</title>
        <authorList>
            <person name="D'Amico-Willman K.M."/>
            <person name="Ouma W.Z."/>
            <person name="Meulia T."/>
            <person name="Sideli G.M."/>
            <person name="Gradziel T.M."/>
            <person name="Fresnedo-Ramirez J."/>
        </authorList>
    </citation>
    <scope>NUCLEOTIDE SEQUENCE [LARGE SCALE GENOMIC DNA]</scope>
    <source>
        <strain evidence="1">Clone GOH B32 T37-40</strain>
    </source>
</reference>
<dbReference type="Proteomes" id="UP001054821">
    <property type="component" value="Chromosome 2"/>
</dbReference>
<protein>
    <submittedName>
        <fullName evidence="1">Uncharacterized protein</fullName>
    </submittedName>
</protein>
<organism evidence="1 2">
    <name type="scientific">Prunus dulcis</name>
    <name type="common">Almond</name>
    <name type="synonym">Amygdalus dulcis</name>
    <dbReference type="NCBI Taxonomy" id="3755"/>
    <lineage>
        <taxon>Eukaryota</taxon>
        <taxon>Viridiplantae</taxon>
        <taxon>Streptophyta</taxon>
        <taxon>Embryophyta</taxon>
        <taxon>Tracheophyta</taxon>
        <taxon>Spermatophyta</taxon>
        <taxon>Magnoliopsida</taxon>
        <taxon>eudicotyledons</taxon>
        <taxon>Gunneridae</taxon>
        <taxon>Pentapetalae</taxon>
        <taxon>rosids</taxon>
        <taxon>fabids</taxon>
        <taxon>Rosales</taxon>
        <taxon>Rosaceae</taxon>
        <taxon>Amygdaloideae</taxon>
        <taxon>Amygdaleae</taxon>
        <taxon>Prunus</taxon>
    </lineage>
</organism>
<sequence length="94" mass="11111">MLRIRSSLGILINYDGKWVNSMYKNCKTKGLLDSDKITIEELRNKKIEDSEYEEESNTTQLDELLFENMQFEDMLHVEVDNVFQDNVEFNDLPS</sequence>
<keyword evidence="2" id="KW-1185">Reference proteome</keyword>
<name>A0AAD4WP50_PRUDU</name>
<dbReference type="EMBL" id="JAJFAZ020000002">
    <property type="protein sequence ID" value="KAI5345927.1"/>
    <property type="molecule type" value="Genomic_DNA"/>
</dbReference>
<comment type="caution">
    <text evidence="1">The sequence shown here is derived from an EMBL/GenBank/DDBJ whole genome shotgun (WGS) entry which is preliminary data.</text>
</comment>
<accession>A0AAD4WP50</accession>
<evidence type="ECO:0000313" key="2">
    <source>
        <dbReference type="Proteomes" id="UP001054821"/>
    </source>
</evidence>
<proteinExistence type="predicted"/>
<evidence type="ECO:0000313" key="1">
    <source>
        <dbReference type="EMBL" id="KAI5345927.1"/>
    </source>
</evidence>